<feature type="region of interest" description="Disordered" evidence="2">
    <location>
        <begin position="165"/>
        <end position="204"/>
    </location>
</feature>
<evidence type="ECO:0000313" key="3">
    <source>
        <dbReference type="EMBL" id="SSX32578.1"/>
    </source>
</evidence>
<feature type="region of interest" description="Disordered" evidence="2">
    <location>
        <begin position="307"/>
        <end position="341"/>
    </location>
</feature>
<feature type="coiled-coil region" evidence="1">
    <location>
        <begin position="343"/>
        <end position="444"/>
    </location>
</feature>
<sequence>MAGRSHKKSNHRWSSKEIEAFLAAIKDELGGNKHKFEKPTAPIFYENIKNRVPDLADMTHLHLKNKFNYLKKSYMNAVNWKNSTGVGTLTEGETIEDRLLLMCKYFHELDEILSGKKNVNPPRIVDTLLEQPELEENNFNNLEDIIVEEHYGEDEDVENILASTDAISDEPVPVENLRRGRSLSPLGEDSVAPKPKRQRGAQSGPAYALLKMQEQRLESEKIRTEQQINVEKEKINIEQGKLDLERDKMTFERTKFETEMELKQKEMDQQLKLKELELEYIIVEEHYGEDEDVENILASTDAISDEPIPVENLRRGRSLSPLAEDSVTPKPKRQRGAQSGPAYALLKMQEQRLESEKIRTEQQVNVEKEKITIEQGKLDLERDKMAFERTKFETEMELKQKEMEQQLKLKELEMECEERKLKMKLEFEERIKIYELELAAKSKK</sequence>
<protein>
    <submittedName>
        <fullName evidence="3">CSON005158 protein</fullName>
    </submittedName>
</protein>
<dbReference type="OMA" id="YALLKMQ"/>
<dbReference type="PANTHER" id="PTHR33324:SF2">
    <property type="entry name" value="MYB_SANT-LIKE DNA-BINDING DOMAIN-CONTAINING PROTEIN"/>
    <property type="match status" value="1"/>
</dbReference>
<dbReference type="EMBL" id="UFQT01002072">
    <property type="protein sequence ID" value="SSX32578.1"/>
    <property type="molecule type" value="Genomic_DNA"/>
</dbReference>
<reference evidence="3" key="1">
    <citation type="submission" date="2018-07" db="EMBL/GenBank/DDBJ databases">
        <authorList>
            <person name="Quirk P.G."/>
            <person name="Krulwich T.A."/>
        </authorList>
    </citation>
    <scope>NUCLEOTIDE SEQUENCE</scope>
</reference>
<organism evidence="3">
    <name type="scientific">Culicoides sonorensis</name>
    <name type="common">Biting midge</name>
    <dbReference type="NCBI Taxonomy" id="179676"/>
    <lineage>
        <taxon>Eukaryota</taxon>
        <taxon>Metazoa</taxon>
        <taxon>Ecdysozoa</taxon>
        <taxon>Arthropoda</taxon>
        <taxon>Hexapoda</taxon>
        <taxon>Insecta</taxon>
        <taxon>Pterygota</taxon>
        <taxon>Neoptera</taxon>
        <taxon>Endopterygota</taxon>
        <taxon>Diptera</taxon>
        <taxon>Nematocera</taxon>
        <taxon>Chironomoidea</taxon>
        <taxon>Ceratopogonidae</taxon>
        <taxon>Ceratopogoninae</taxon>
        <taxon>Culicoides</taxon>
        <taxon>Monoculicoides</taxon>
    </lineage>
</organism>
<dbReference type="VEuPathDB" id="VectorBase:CSON005158"/>
<proteinExistence type="predicted"/>
<name>A0A336N2F5_CULSO</name>
<keyword evidence="1" id="KW-0175">Coiled coil</keyword>
<dbReference type="PANTHER" id="PTHR33324">
    <property type="entry name" value="EXPRESSED PROTEIN"/>
    <property type="match status" value="1"/>
</dbReference>
<evidence type="ECO:0000256" key="2">
    <source>
        <dbReference type="SAM" id="MobiDB-lite"/>
    </source>
</evidence>
<feature type="coiled-coil region" evidence="1">
    <location>
        <begin position="207"/>
        <end position="234"/>
    </location>
</feature>
<accession>A0A336N2F5</accession>
<evidence type="ECO:0000256" key="1">
    <source>
        <dbReference type="SAM" id="Coils"/>
    </source>
</evidence>
<dbReference type="AlphaFoldDB" id="A0A336N2F5"/>
<gene>
    <name evidence="3" type="primary">CSON005158</name>
</gene>